<dbReference type="GO" id="GO:0005576">
    <property type="term" value="C:extracellular region"/>
    <property type="evidence" value="ECO:0007669"/>
    <property type="project" value="UniProtKB-SubCell"/>
</dbReference>
<feature type="domain" description="WxxW" evidence="6">
    <location>
        <begin position="850"/>
        <end position="933"/>
    </location>
</feature>
<evidence type="ECO:0000256" key="2">
    <source>
        <dbReference type="ARBA" id="ARBA00022525"/>
    </source>
</evidence>
<accession>A0AAW0MPQ7</accession>
<dbReference type="Pfam" id="PF13330">
    <property type="entry name" value="Mucin2_WxxW"/>
    <property type="match status" value="10"/>
</dbReference>
<feature type="domain" description="WxxW" evidence="6">
    <location>
        <begin position="660"/>
        <end position="744"/>
    </location>
</feature>
<evidence type="ECO:0000256" key="4">
    <source>
        <dbReference type="ARBA" id="ARBA00023180"/>
    </source>
</evidence>
<sequence>MINWGVCKPPSLQQINNHNSNMTHRPRFLQTTVFKESTLTKITYTEHKAPKTEKVTKVTKATETPQTGQKAYKTPQATKATTPTKTEKKATKVHTISTSHTATGTTITGAAAPTPTDCWTEWFDRDDPTITGDWETLVELRQEFPGKICDKPLKIEVLTTGGSLPTSTGDIFYFYDVSNGFACRTEDQQRKCKCQDYKVRFMCPFSFCYSTAGLSGLTETIPMVLGHGDSLAFTKKISRKNMPQSPGNPSPDHQRPDTCFDRCDTVTGFICRNRDQRKGRRCSDYEVRFRCPPDFCTDPTKDPITETPVTSDITIESTTKPTDCWTDWFDRDNPNGPGDIETLWHLRRKYPGKICPNPLEIQVRTTKGVPLALTGDVIFKCDTVTGFICRNRDQRKGRRCSDYEVRFRCPPDFCTDPTKDPITETPVTSDITIESTTKPTDCWTEWFDRDNPSGIGDEEILWDLQIENPGKICSHPLEIQVRTTTGVPLALTGDIVYYDTVTGFICINAHQRNGRCSDYEVRFRCPPDFCTDPTTAPITTTLPVDTETPKITFESTTKPTDTDCWTEWFDKDDPTFTGDWETLLDLQETHPGKICSNPLEIEVQTTAGLPVSSTGDVIFRCDTMTGFICRNSDQKRGRKCSDYKVRFRCPPDFCTDPNCWTEWFDRDDPTVTGDWETIWNLQKEYPGKICSDPLQIQVLTTSGLPVSSTGDVIYKSDTETGFICKNSDQGKGRRCSDYKVRFMCPRKFCFSPPTCWTEWFNRDNPRGEGDFETLHHLRIENPGRICPKPMEIQVQTAFGAPMNSTDDHIHIVDTMTGFICRNTDQKKGNCQDYQVRFKCPLSFCAQSNCWTRWFNRDDPSGSGDWETLANLRTENPEEICESPLQIQAQTTSGLPASATGNVFSAFDKTVGLICKNNEQRKHRCYDYQVRFMCPPDFCQPKVCHTEWFDRDDPTGSGDWETLFALRAEYPGKICNNPLQIQVETVDGHSVASTGNNINVADVTTGFICKNPQPSGMCADFRVRFVCPFEFCREPVCWTDWYDRDDPADTGDWELLSDLKKQYPNEICDTPLYIDVRTVDTDEPITVTGQNWHIYNATEGFACRNQDQVGCKCKDYKVRFGCPCKCIVDTDSI</sequence>
<feature type="compositionally biased region" description="Low complexity" evidence="5">
    <location>
        <begin position="58"/>
        <end position="84"/>
    </location>
</feature>
<gene>
    <name evidence="7" type="ORF">WMY93_028916</name>
</gene>
<dbReference type="InterPro" id="IPR025155">
    <property type="entry name" value="WxxW_domain"/>
</dbReference>
<feature type="domain" description="WxxW" evidence="6">
    <location>
        <begin position="119"/>
        <end position="203"/>
    </location>
</feature>
<comment type="caution">
    <text evidence="7">The sequence shown here is derived from an EMBL/GenBank/DDBJ whole genome shotgun (WGS) entry which is preliminary data.</text>
</comment>
<dbReference type="EMBL" id="JBBPFD010000021">
    <property type="protein sequence ID" value="KAK7882742.1"/>
    <property type="molecule type" value="Genomic_DNA"/>
</dbReference>
<dbReference type="PANTHER" id="PTHR15031:SF4">
    <property type="entry name" value="CARTILAGE INTERMEDIATE LAYER PROTEIN 1"/>
    <property type="match status" value="1"/>
</dbReference>
<evidence type="ECO:0000313" key="8">
    <source>
        <dbReference type="Proteomes" id="UP001460270"/>
    </source>
</evidence>
<dbReference type="Proteomes" id="UP001460270">
    <property type="component" value="Unassembled WGS sequence"/>
</dbReference>
<evidence type="ECO:0000256" key="1">
    <source>
        <dbReference type="ARBA" id="ARBA00004613"/>
    </source>
</evidence>
<keyword evidence="8" id="KW-1185">Reference proteome</keyword>
<evidence type="ECO:0000313" key="7">
    <source>
        <dbReference type="EMBL" id="KAK7882742.1"/>
    </source>
</evidence>
<proteinExistence type="predicted"/>
<organism evidence="7 8">
    <name type="scientific">Mugilogobius chulae</name>
    <name type="common">yellowstripe goby</name>
    <dbReference type="NCBI Taxonomy" id="88201"/>
    <lineage>
        <taxon>Eukaryota</taxon>
        <taxon>Metazoa</taxon>
        <taxon>Chordata</taxon>
        <taxon>Craniata</taxon>
        <taxon>Vertebrata</taxon>
        <taxon>Euteleostomi</taxon>
        <taxon>Actinopterygii</taxon>
        <taxon>Neopterygii</taxon>
        <taxon>Teleostei</taxon>
        <taxon>Neoteleostei</taxon>
        <taxon>Acanthomorphata</taxon>
        <taxon>Gobiaria</taxon>
        <taxon>Gobiiformes</taxon>
        <taxon>Gobioidei</taxon>
        <taxon>Gobiidae</taxon>
        <taxon>Gobionellinae</taxon>
        <taxon>Mugilogobius</taxon>
    </lineage>
</organism>
<comment type="subcellular location">
    <subcellularLocation>
        <location evidence="1">Secreted</location>
    </subcellularLocation>
</comment>
<feature type="domain" description="WxxW" evidence="6">
    <location>
        <begin position="1037"/>
        <end position="1121"/>
    </location>
</feature>
<keyword evidence="4" id="KW-0325">Glycoprotein</keyword>
<keyword evidence="2" id="KW-0964">Secreted</keyword>
<evidence type="ECO:0000256" key="3">
    <source>
        <dbReference type="ARBA" id="ARBA00022729"/>
    </source>
</evidence>
<evidence type="ECO:0000259" key="6">
    <source>
        <dbReference type="Pfam" id="PF13330"/>
    </source>
</evidence>
<dbReference type="AlphaFoldDB" id="A0AAW0MPQ7"/>
<feature type="domain" description="WxxW" evidence="6">
    <location>
        <begin position="443"/>
        <end position="525"/>
    </location>
</feature>
<feature type="domain" description="WxxW" evidence="6">
    <location>
        <begin position="756"/>
        <end position="839"/>
    </location>
</feature>
<feature type="domain" description="WxxW" evidence="6">
    <location>
        <begin position="565"/>
        <end position="649"/>
    </location>
</feature>
<protein>
    <recommendedName>
        <fullName evidence="6">WxxW domain-containing protein</fullName>
    </recommendedName>
</protein>
<reference evidence="8" key="1">
    <citation type="submission" date="2024-04" db="EMBL/GenBank/DDBJ databases">
        <title>Salinicola lusitanus LLJ914,a marine bacterium isolated from the Okinawa Trough.</title>
        <authorList>
            <person name="Li J."/>
        </authorList>
    </citation>
    <scope>NUCLEOTIDE SEQUENCE [LARGE SCALE GENOMIC DNA]</scope>
</reference>
<dbReference type="PANTHER" id="PTHR15031">
    <property type="entry name" value="CARTILAGE INTERMEDIATE LAYER PROTEIN CLIP"/>
    <property type="match status" value="1"/>
</dbReference>
<keyword evidence="3" id="KW-0732">Signal</keyword>
<feature type="domain" description="WxxW" evidence="6">
    <location>
        <begin position="325"/>
        <end position="409"/>
    </location>
</feature>
<feature type="compositionally biased region" description="Low complexity" evidence="5">
    <location>
        <begin position="94"/>
        <end position="107"/>
    </location>
</feature>
<name>A0AAW0MPQ7_9GOBI</name>
<evidence type="ECO:0000256" key="5">
    <source>
        <dbReference type="SAM" id="MobiDB-lite"/>
    </source>
</evidence>
<dbReference type="InterPro" id="IPR039675">
    <property type="entry name" value="CILP1/CILP2"/>
</dbReference>
<feature type="domain" description="WxxW" evidence="6">
    <location>
        <begin position="260"/>
        <end position="291"/>
    </location>
</feature>
<feature type="region of interest" description="Disordered" evidence="5">
    <location>
        <begin position="55"/>
        <end position="107"/>
    </location>
</feature>
<feature type="domain" description="WxxW" evidence="6">
    <location>
        <begin position="945"/>
        <end position="1026"/>
    </location>
</feature>